<reference evidence="2" key="1">
    <citation type="submission" date="2023-10" db="EMBL/GenBank/DDBJ databases">
        <authorList>
            <person name="Chen Y."/>
            <person name="Shah S."/>
            <person name="Dougan E. K."/>
            <person name="Thang M."/>
            <person name="Chan C."/>
        </authorList>
    </citation>
    <scope>NUCLEOTIDE SEQUENCE [LARGE SCALE GENOMIC DNA]</scope>
</reference>
<dbReference type="Proteomes" id="UP001189429">
    <property type="component" value="Unassembled WGS sequence"/>
</dbReference>
<evidence type="ECO:0000313" key="2">
    <source>
        <dbReference type="EMBL" id="CAK0814897.1"/>
    </source>
</evidence>
<name>A0ABN9R7P7_9DINO</name>
<keyword evidence="3" id="KW-1185">Reference proteome</keyword>
<evidence type="ECO:0000313" key="3">
    <source>
        <dbReference type="Proteomes" id="UP001189429"/>
    </source>
</evidence>
<evidence type="ECO:0008006" key="4">
    <source>
        <dbReference type="Google" id="ProtNLM"/>
    </source>
</evidence>
<protein>
    <recommendedName>
        <fullName evidence="4">RNA-directed RNA polymerase</fullName>
    </recommendedName>
</protein>
<dbReference type="EMBL" id="CAUYUJ010005779">
    <property type="protein sequence ID" value="CAK0814897.1"/>
    <property type="molecule type" value="Genomic_DNA"/>
</dbReference>
<feature type="non-terminal residue" evidence="2">
    <location>
        <position position="967"/>
    </location>
</feature>
<feature type="region of interest" description="Disordered" evidence="1">
    <location>
        <begin position="443"/>
        <end position="469"/>
    </location>
</feature>
<proteinExistence type="predicted"/>
<gene>
    <name evidence="2" type="ORF">PCOR1329_LOCUS18386</name>
</gene>
<accession>A0ABN9R7P7</accession>
<evidence type="ECO:0000256" key="1">
    <source>
        <dbReference type="SAM" id="MobiDB-lite"/>
    </source>
</evidence>
<organism evidence="2 3">
    <name type="scientific">Prorocentrum cordatum</name>
    <dbReference type="NCBI Taxonomy" id="2364126"/>
    <lineage>
        <taxon>Eukaryota</taxon>
        <taxon>Sar</taxon>
        <taxon>Alveolata</taxon>
        <taxon>Dinophyceae</taxon>
        <taxon>Prorocentrales</taxon>
        <taxon>Prorocentraceae</taxon>
        <taxon>Prorocentrum</taxon>
    </lineage>
</organism>
<sequence>MKCYTPRAVNERGARLISREARAIVQQLKPLRDQDIAPGVPLLLDMLICASDGSRATSTMCSFTRLSHESGVHQSKLSEVLGALSNCFYEVLKTTANTSSEFMLQSVRTPAHSVGDADPMRTIPIAQFRMRMHDGTKHHIRVVSPTPSTGPGAIVEASMSKCEVHVASPMRAYCLQQHLADDSVRTMTFAVREPTLLQSGDGTGAEYITAFVNHIGDTALDNKFDDTFRRSVDLIISDEAGANIRYENGVRSRHPARDSLHLVCDAHKKAKVATLGSAAQGQVSTRIIRLQLSLRGNTMGLRHAMRELIRERLVIIHGACSDLEASRHRSGVIDAFMPIERAEDVRMREVVRNLFNGDWRRADRIEHYENGCCRSRAQTLRIMMTVGARALTRRLADVMDRSNWTGSQYSVCGLGLATFVHNMFPSAYSTYFVGAASGAADPEEPAVDRAVDSGADVDEPKDPSVWREENKSRQTQTLSWLQSGCFRDDMYLFSRLIDGSSRDYPIWAASDAKQVAKFTKQMTALIFDDGSWPLATMATESFQLDADRGCSRLAAAAYELVEVRHRKTPYNTFNVLRDDGATEEYLANTDECVLDAYTASWKEYYSSRGGIGGRMAKNLQQSENSKFSWGIDLPSMSGLALFRQYLKWQTAIFRGQPKATAEEKKVEARRAQRTSRPTPMGPWVWRAFVHIEANGVFVDAALGAEFSARYAGLSAEERQPCEDLAAAALQDYRNGRPAFGKPPRRSSPARAARGMPTVRVVDDGAPDGVALADGEQDAASSVFEKPIFKAATVRLMAHKRAAAATMRSGQAAEADLRARSNAEADQHARDWYFIGNDASAADERPADLAIQRSSLPTAVFMRRRESVMSEVLRALDTSSVEMESAKWIAKHAHAREVGCKPLDAPRRLRRLCWEAERCICQGPAQISKTFKRKMTVVWRVVEHAVGEKLFKATMVANKYVISFSFRK</sequence>
<feature type="compositionally biased region" description="Basic and acidic residues" evidence="1">
    <location>
        <begin position="458"/>
        <end position="469"/>
    </location>
</feature>
<comment type="caution">
    <text evidence="2">The sequence shown here is derived from an EMBL/GenBank/DDBJ whole genome shotgun (WGS) entry which is preliminary data.</text>
</comment>